<dbReference type="Proteomes" id="UP000317155">
    <property type="component" value="Unassembled WGS sequence"/>
</dbReference>
<dbReference type="OrthoDB" id="5405546at2"/>
<sequence>MMRLLLLGMVVLLLGACAAPAPTTVDPLAALRRADGTVVWQEEYAFLTPPAPWSLVSLDEDDYSVAFAKECSDYFPCQSTMAYAEEPFGYSNDFDKRAPEFFKRFLWASRVVFGEPQLEPATFNGKPALVARVEGKERVKGQKVSAKVVFARRGERVVGFYYTQWRPEQVAYDPVDEQAFDAFVDSFKFVKPSFYEQL</sequence>
<dbReference type="EMBL" id="VJVV01000001">
    <property type="protein sequence ID" value="TRO83695.1"/>
    <property type="molecule type" value="Genomic_DNA"/>
</dbReference>
<dbReference type="PROSITE" id="PS51257">
    <property type="entry name" value="PROKAR_LIPOPROTEIN"/>
    <property type="match status" value="1"/>
</dbReference>
<organism evidence="2 3">
    <name type="scientific">Trichloromonas acetexigens</name>
    <dbReference type="NCBI Taxonomy" id="38815"/>
    <lineage>
        <taxon>Bacteria</taxon>
        <taxon>Pseudomonadati</taxon>
        <taxon>Thermodesulfobacteriota</taxon>
        <taxon>Desulfuromonadia</taxon>
        <taxon>Desulfuromonadales</taxon>
        <taxon>Trichloromonadaceae</taxon>
        <taxon>Trichloromonas</taxon>
    </lineage>
</organism>
<evidence type="ECO:0000313" key="3">
    <source>
        <dbReference type="Proteomes" id="UP000317155"/>
    </source>
</evidence>
<accession>A0A550JKH9</accession>
<gene>
    <name evidence="2" type="ORF">FL622_00485</name>
</gene>
<name>A0A550JKH9_9BACT</name>
<comment type="caution">
    <text evidence="2">The sequence shown here is derived from an EMBL/GenBank/DDBJ whole genome shotgun (WGS) entry which is preliminary data.</text>
</comment>
<evidence type="ECO:0000313" key="2">
    <source>
        <dbReference type="EMBL" id="TRO83695.1"/>
    </source>
</evidence>
<evidence type="ECO:0008006" key="4">
    <source>
        <dbReference type="Google" id="ProtNLM"/>
    </source>
</evidence>
<evidence type="ECO:0000256" key="1">
    <source>
        <dbReference type="SAM" id="SignalP"/>
    </source>
</evidence>
<dbReference type="AlphaFoldDB" id="A0A550JKH9"/>
<keyword evidence="3" id="KW-1185">Reference proteome</keyword>
<protein>
    <recommendedName>
        <fullName evidence="4">Lipoprotein</fullName>
    </recommendedName>
</protein>
<feature type="signal peptide" evidence="1">
    <location>
        <begin position="1"/>
        <end position="21"/>
    </location>
</feature>
<keyword evidence="1" id="KW-0732">Signal</keyword>
<feature type="chain" id="PRO_5021702422" description="Lipoprotein" evidence="1">
    <location>
        <begin position="22"/>
        <end position="198"/>
    </location>
</feature>
<proteinExistence type="predicted"/>
<dbReference type="RefSeq" id="WP_092052296.1">
    <property type="nucleotide sequence ID" value="NZ_FOJJ01000001.1"/>
</dbReference>
<reference evidence="2 3" key="1">
    <citation type="submission" date="2019-07" db="EMBL/GenBank/DDBJ databases">
        <title>Insights of Desulfuromonas acetexigens electromicrobiology.</title>
        <authorList>
            <person name="Katuri K."/>
            <person name="Sapireddy V."/>
            <person name="Shaw D.R."/>
            <person name="Saikaly P."/>
        </authorList>
    </citation>
    <scope>NUCLEOTIDE SEQUENCE [LARGE SCALE GENOMIC DNA]</scope>
    <source>
        <strain evidence="2 3">2873</strain>
    </source>
</reference>